<proteinExistence type="predicted"/>
<organism evidence="2">
    <name type="scientific">Schistocephalus solidus</name>
    <name type="common">Tapeworm</name>
    <dbReference type="NCBI Taxonomy" id="70667"/>
    <lineage>
        <taxon>Eukaryota</taxon>
        <taxon>Metazoa</taxon>
        <taxon>Spiralia</taxon>
        <taxon>Lophotrochozoa</taxon>
        <taxon>Platyhelminthes</taxon>
        <taxon>Cestoda</taxon>
        <taxon>Eucestoda</taxon>
        <taxon>Diphyllobothriidea</taxon>
        <taxon>Diphyllobothriidae</taxon>
        <taxon>Schistocephalus</taxon>
    </lineage>
</organism>
<name>A0A183SJC0_SCHSO</name>
<dbReference type="GO" id="GO:0055080">
    <property type="term" value="P:monoatomic cation homeostasis"/>
    <property type="evidence" value="ECO:0007669"/>
    <property type="project" value="TreeGrafter"/>
</dbReference>
<dbReference type="WBParaSite" id="SSLN_0000446501-mRNA-1">
    <property type="protein sequence ID" value="SSLN_0000446501-mRNA-1"/>
    <property type="gene ID" value="SSLN_0000446501"/>
</dbReference>
<evidence type="ECO:0000259" key="1">
    <source>
        <dbReference type="Pfam" id="PF20262"/>
    </source>
</evidence>
<dbReference type="PANTHER" id="PTHR31781:SF1">
    <property type="entry name" value="PROTEIN UNC-80 HOMOLOG"/>
    <property type="match status" value="1"/>
</dbReference>
<protein>
    <submittedName>
        <fullName evidence="2">UNC80_C domain-containing protein</fullName>
    </submittedName>
</protein>
<accession>A0A183SJC0</accession>
<dbReference type="GO" id="GO:0034703">
    <property type="term" value="C:cation channel complex"/>
    <property type="evidence" value="ECO:0007669"/>
    <property type="project" value="TreeGrafter"/>
</dbReference>
<evidence type="ECO:0000313" key="2">
    <source>
        <dbReference type="WBParaSite" id="SSLN_0000446501-mRNA-1"/>
    </source>
</evidence>
<feature type="domain" description="Protein UNC80 C-terminal" evidence="1">
    <location>
        <begin position="1"/>
        <end position="303"/>
    </location>
</feature>
<dbReference type="AlphaFoldDB" id="A0A183SJC0"/>
<reference evidence="2" key="1">
    <citation type="submission" date="2016-06" db="UniProtKB">
        <authorList>
            <consortium name="WormBaseParasite"/>
        </authorList>
    </citation>
    <scope>IDENTIFICATION</scope>
</reference>
<sequence length="350" mass="40743">LRLMRVDKETGQQLLQRNAFSLKVQEVGKVLLFKTILQTTPMLTMSNHLMFLHEELVKLPSFPRKALETEFALCDTGEMGKPLLAIDTIHKLTWCQLLNSMFQKMPSTFPWSSELQLFLNVYNGTLVLHAEDASILRHCMAFYLQCAFQFNMVFSVNGYLSILPTIIRVYHHNLHNGVLTQAIEFTIKHFYIMHRTPFILQMFGCIANYIDLSQDEFSQQNFYRVLPETLYRLLRTIGRDCQDSLGILQLCNFNKPLKALDFCYADDSQGWSIFEAVNLCVTVQVYAPESYRSRQMMVSIMILIIVRTDPSKSWNFSVHFKLVVIKVFELIGQILRRDWLIRMLLGMTLP</sequence>
<dbReference type="PANTHER" id="PTHR31781">
    <property type="entry name" value="UNC80"/>
    <property type="match status" value="1"/>
</dbReference>
<dbReference type="GO" id="GO:0005261">
    <property type="term" value="F:monoatomic cation channel activity"/>
    <property type="evidence" value="ECO:0007669"/>
    <property type="project" value="TreeGrafter"/>
</dbReference>
<dbReference type="InterPro" id="IPR046460">
    <property type="entry name" value="UNC80_C"/>
</dbReference>
<dbReference type="Pfam" id="PF20262">
    <property type="entry name" value="UNC80_C"/>
    <property type="match status" value="1"/>
</dbReference>
<dbReference type="GO" id="GO:0030424">
    <property type="term" value="C:axon"/>
    <property type="evidence" value="ECO:0007669"/>
    <property type="project" value="TreeGrafter"/>
</dbReference>